<evidence type="ECO:0000313" key="2">
    <source>
        <dbReference type="Proteomes" id="UP000887013"/>
    </source>
</evidence>
<dbReference type="PANTHER" id="PTHR38681:SF1">
    <property type="entry name" value="RETROVIRUS-RELATED POL POLYPROTEIN FROM TRANSPOSON 412-LIKE PROTEIN"/>
    <property type="match status" value="1"/>
</dbReference>
<reference evidence="1" key="1">
    <citation type="submission" date="2020-08" db="EMBL/GenBank/DDBJ databases">
        <title>Multicomponent nature underlies the extraordinary mechanical properties of spider dragline silk.</title>
        <authorList>
            <person name="Kono N."/>
            <person name="Nakamura H."/>
            <person name="Mori M."/>
            <person name="Yoshida Y."/>
            <person name="Ohtoshi R."/>
            <person name="Malay A.D."/>
            <person name="Moran D.A.P."/>
            <person name="Tomita M."/>
            <person name="Numata K."/>
            <person name="Arakawa K."/>
        </authorList>
    </citation>
    <scope>NUCLEOTIDE SEQUENCE</scope>
</reference>
<dbReference type="AlphaFoldDB" id="A0A8X6QHA6"/>
<proteinExistence type="predicted"/>
<dbReference type="OrthoDB" id="6436825at2759"/>
<organism evidence="1 2">
    <name type="scientific">Nephila pilipes</name>
    <name type="common">Giant wood spider</name>
    <name type="synonym">Nephila maculata</name>
    <dbReference type="NCBI Taxonomy" id="299642"/>
    <lineage>
        <taxon>Eukaryota</taxon>
        <taxon>Metazoa</taxon>
        <taxon>Ecdysozoa</taxon>
        <taxon>Arthropoda</taxon>
        <taxon>Chelicerata</taxon>
        <taxon>Arachnida</taxon>
        <taxon>Araneae</taxon>
        <taxon>Araneomorphae</taxon>
        <taxon>Entelegynae</taxon>
        <taxon>Araneoidea</taxon>
        <taxon>Nephilidae</taxon>
        <taxon>Nephila</taxon>
    </lineage>
</organism>
<sequence length="114" mass="12877">MRFLNPVSTAHHGSSKIYVNPLLKTCSYIFLRSDKVNPPLTQPYTEPHLVISRTDKNFIIDLNGKPNTVSIDSVKPAYLLSKNTNTNNSESQPQVLSNHQQLFPVKQIITRCGR</sequence>
<dbReference type="PANTHER" id="PTHR38681">
    <property type="entry name" value="RETROVIRUS-RELATED POL POLYPROTEIN FROM TRANSPOSON 412-LIKE PROTEIN-RELATED"/>
    <property type="match status" value="1"/>
</dbReference>
<protein>
    <submittedName>
        <fullName evidence="1">Transposon Ty3-G Gag-Pol polyprotein</fullName>
    </submittedName>
</protein>
<comment type="caution">
    <text evidence="1">The sequence shown here is derived from an EMBL/GenBank/DDBJ whole genome shotgun (WGS) entry which is preliminary data.</text>
</comment>
<dbReference type="Proteomes" id="UP000887013">
    <property type="component" value="Unassembled WGS sequence"/>
</dbReference>
<gene>
    <name evidence="1" type="primary">TY3B-G_822</name>
    <name evidence="1" type="ORF">NPIL_372741</name>
</gene>
<evidence type="ECO:0000313" key="1">
    <source>
        <dbReference type="EMBL" id="GFU18615.1"/>
    </source>
</evidence>
<accession>A0A8X6QHA6</accession>
<keyword evidence="2" id="KW-1185">Reference proteome</keyword>
<name>A0A8X6QHA6_NEPPI</name>
<dbReference type="EMBL" id="BMAW01030898">
    <property type="protein sequence ID" value="GFU18615.1"/>
    <property type="molecule type" value="Genomic_DNA"/>
</dbReference>